<sequence>MELLTERNTIAIDFWGEFDRSSERKGLKDANFECARGNKTHRDITAPNIEKRRYNRIEICACARRNLERNIDLPNRQVCRSSKLNGQVNLYLDTNEGRHLKSLWTIALLDKLFWTASKGTRPVKHKTEIESTHQQKRIKETRQQSEVNSQEQMLKLMHTRTRVKTSNFDSQVRAPVRFQLMGIQNRTKEEILSLEILPRSLMEKPLQHQPNMGKRQNNSLSGDMEIDKGSGIYTKIVFPIIQKRQQRKEIVKEIDNLSVLGLEKRGNSIYRKIGGEFKIKYK</sequence>
<evidence type="ECO:0000313" key="2">
    <source>
        <dbReference type="EMBL" id="KAA6384905.1"/>
    </source>
</evidence>
<protein>
    <submittedName>
        <fullName evidence="2">Uncharacterized protein</fullName>
    </submittedName>
</protein>
<name>A0A5J4VQX2_9EUKA</name>
<feature type="region of interest" description="Disordered" evidence="1">
    <location>
        <begin position="124"/>
        <end position="150"/>
    </location>
</feature>
<dbReference type="EMBL" id="SNRW01005523">
    <property type="protein sequence ID" value="KAA6384905.1"/>
    <property type="molecule type" value="Genomic_DNA"/>
</dbReference>
<reference evidence="2 3" key="1">
    <citation type="submission" date="2019-03" db="EMBL/GenBank/DDBJ databases">
        <title>Single cell metagenomics reveals metabolic interactions within the superorganism composed of flagellate Streblomastix strix and complex community of Bacteroidetes bacteria on its surface.</title>
        <authorList>
            <person name="Treitli S.C."/>
            <person name="Kolisko M."/>
            <person name="Husnik F."/>
            <person name="Keeling P."/>
            <person name="Hampl V."/>
        </authorList>
    </citation>
    <scope>NUCLEOTIDE SEQUENCE [LARGE SCALE GENOMIC DNA]</scope>
    <source>
        <strain evidence="2">ST1C</strain>
    </source>
</reference>
<proteinExistence type="predicted"/>
<feature type="compositionally biased region" description="Basic and acidic residues" evidence="1">
    <location>
        <begin position="125"/>
        <end position="143"/>
    </location>
</feature>
<organism evidence="2 3">
    <name type="scientific">Streblomastix strix</name>
    <dbReference type="NCBI Taxonomy" id="222440"/>
    <lineage>
        <taxon>Eukaryota</taxon>
        <taxon>Metamonada</taxon>
        <taxon>Preaxostyla</taxon>
        <taxon>Oxymonadida</taxon>
        <taxon>Streblomastigidae</taxon>
        <taxon>Streblomastix</taxon>
    </lineage>
</organism>
<gene>
    <name evidence="2" type="ORF">EZS28_019568</name>
</gene>
<accession>A0A5J4VQX2</accession>
<evidence type="ECO:0000256" key="1">
    <source>
        <dbReference type="SAM" id="MobiDB-lite"/>
    </source>
</evidence>
<evidence type="ECO:0000313" key="3">
    <source>
        <dbReference type="Proteomes" id="UP000324800"/>
    </source>
</evidence>
<dbReference type="AlphaFoldDB" id="A0A5J4VQX2"/>
<comment type="caution">
    <text evidence="2">The sequence shown here is derived from an EMBL/GenBank/DDBJ whole genome shotgun (WGS) entry which is preliminary data.</text>
</comment>
<dbReference type="Proteomes" id="UP000324800">
    <property type="component" value="Unassembled WGS sequence"/>
</dbReference>